<proteinExistence type="predicted"/>
<feature type="non-terminal residue" evidence="6">
    <location>
        <position position="1"/>
    </location>
</feature>
<organism evidence="6 7">
    <name type="scientific">Catenaria anguillulae PL171</name>
    <dbReference type="NCBI Taxonomy" id="765915"/>
    <lineage>
        <taxon>Eukaryota</taxon>
        <taxon>Fungi</taxon>
        <taxon>Fungi incertae sedis</taxon>
        <taxon>Blastocladiomycota</taxon>
        <taxon>Blastocladiomycetes</taxon>
        <taxon>Blastocladiales</taxon>
        <taxon>Catenariaceae</taxon>
        <taxon>Catenaria</taxon>
    </lineage>
</organism>
<dbReference type="InterPro" id="IPR001680">
    <property type="entry name" value="WD40_rpt"/>
</dbReference>
<dbReference type="SMART" id="SM00320">
    <property type="entry name" value="WD40"/>
    <property type="match status" value="9"/>
</dbReference>
<reference evidence="6 7" key="1">
    <citation type="submission" date="2016-07" db="EMBL/GenBank/DDBJ databases">
        <title>Pervasive Adenine N6-methylation of Active Genes in Fungi.</title>
        <authorList>
            <consortium name="DOE Joint Genome Institute"/>
            <person name="Mondo S.J."/>
            <person name="Dannebaum R.O."/>
            <person name="Kuo R.C."/>
            <person name="Labutti K."/>
            <person name="Haridas S."/>
            <person name="Kuo A."/>
            <person name="Salamov A."/>
            <person name="Ahrendt S.R."/>
            <person name="Lipzen A."/>
            <person name="Sullivan W."/>
            <person name="Andreopoulos W.B."/>
            <person name="Clum A."/>
            <person name="Lindquist E."/>
            <person name="Daum C."/>
            <person name="Ramamoorthy G.K."/>
            <person name="Gryganskyi A."/>
            <person name="Culley D."/>
            <person name="Magnuson J.K."/>
            <person name="James T.Y."/>
            <person name="O'Malley M.A."/>
            <person name="Stajich J.E."/>
            <person name="Spatafora J.W."/>
            <person name="Visel A."/>
            <person name="Grigoriev I.V."/>
        </authorList>
    </citation>
    <scope>NUCLEOTIDE SEQUENCE [LARGE SCALE GENOMIC DNA]</scope>
    <source>
        <strain evidence="6 7">PL171</strain>
    </source>
</reference>
<dbReference type="PANTHER" id="PTHR13720:SF33">
    <property type="entry name" value="HELP DOMAIN-CONTAINING PROTEIN"/>
    <property type="match status" value="1"/>
</dbReference>
<keyword evidence="1 3" id="KW-0853">WD repeat</keyword>
<dbReference type="Gene3D" id="2.130.10.10">
    <property type="entry name" value="YVTN repeat-like/Quinoprotein amine dehydrogenase"/>
    <property type="match status" value="2"/>
</dbReference>
<keyword evidence="7" id="KW-1185">Reference proteome</keyword>
<feature type="repeat" description="WD" evidence="3">
    <location>
        <begin position="394"/>
        <end position="420"/>
    </location>
</feature>
<dbReference type="InterPro" id="IPR036322">
    <property type="entry name" value="WD40_repeat_dom_sf"/>
</dbReference>
<sequence>TRINHEEPQGSTQGRRPLHASRATLDATSPIDPKSSSTAYPTTAPDASLKLRHVSGYRIRDCRSNLFFGPTHDSLVFPAAALGVVQHIASRAIPHQSFFTQHKDDVVALVYHRGANIVASGEIGLNPVVHVWKAPGAGDEKPVESLATFNLGKGYKGVAGTACHSPDGKYILAAAQDNEHSLFLFDWSKPGSPPVATVRGGTTPIVDLAFNATSASLEFMSVGQKTVRLWTVDLGAKSMTSRNGVFGDKAEQQVVTCVTYLATEQVYVTGTANGQVLVWGKDGKVSKACVSSHPGAIFGLTALAGGQGGFATGGKEATVQVWTSSFEPKGQLIHAQSGSLATIRALDSLGHKLALGLDDGTIATWCLEHNHLLVHLEGHSCAKDAELWGLDVVDAKHIVTSGDDATVLVWDTHTGGVVARARLDGASRCVAANPAKNVVAVGMESGEVNFFSLPKLTHIGKVAVSKKPISVLAFSPNDHGARLAVGAHDTTIYILTSADGHKYTLLFTSVTAEGAAKQETNLAAVKALKWAKYTCTIGWATRGIWEEGQDGLDINACDRFQAGGSAAKETDPGLIVLGNDSSKVDLLRYPAPFGGRTTTGRKSYGGHASHVTQVKFVPMASGCIPLAGWTAPSCFGRWYLFAGDAVIAVAAGSKRD</sequence>
<dbReference type="Proteomes" id="UP000193411">
    <property type="component" value="Unassembled WGS sequence"/>
</dbReference>
<dbReference type="AlphaFoldDB" id="A0A1Y2HEH4"/>
<dbReference type="InterPro" id="IPR005108">
    <property type="entry name" value="HELP"/>
</dbReference>
<accession>A0A1Y2HEH4</accession>
<dbReference type="SUPFAM" id="SSF50978">
    <property type="entry name" value="WD40 repeat-like"/>
    <property type="match status" value="2"/>
</dbReference>
<dbReference type="PROSITE" id="PS50082">
    <property type="entry name" value="WD_REPEATS_2"/>
    <property type="match status" value="1"/>
</dbReference>
<dbReference type="EMBL" id="MCFL01000047">
    <property type="protein sequence ID" value="ORZ32404.1"/>
    <property type="molecule type" value="Genomic_DNA"/>
</dbReference>
<evidence type="ECO:0000256" key="4">
    <source>
        <dbReference type="SAM" id="MobiDB-lite"/>
    </source>
</evidence>
<dbReference type="InterPro" id="IPR055439">
    <property type="entry name" value="Beta-prop_EML_1st"/>
</dbReference>
<evidence type="ECO:0000256" key="2">
    <source>
        <dbReference type="ARBA" id="ARBA00022737"/>
    </source>
</evidence>
<dbReference type="OrthoDB" id="10251741at2759"/>
<comment type="caution">
    <text evidence="6">The sequence shown here is derived from an EMBL/GenBank/DDBJ whole genome shotgun (WGS) entry which is preliminary data.</text>
</comment>
<dbReference type="GO" id="GO:0008017">
    <property type="term" value="F:microtubule binding"/>
    <property type="evidence" value="ECO:0007669"/>
    <property type="project" value="TreeGrafter"/>
</dbReference>
<dbReference type="Pfam" id="PF03451">
    <property type="entry name" value="HELP"/>
    <property type="match status" value="1"/>
</dbReference>
<dbReference type="InterPro" id="IPR050630">
    <property type="entry name" value="WD_repeat_EMAP"/>
</dbReference>
<name>A0A1Y2HEH4_9FUNG</name>
<protein>
    <submittedName>
        <fullName evidence="6">WD40-repeat-containing domain protein</fullName>
    </submittedName>
</protein>
<dbReference type="InterPro" id="IPR015943">
    <property type="entry name" value="WD40/YVTN_repeat-like_dom_sf"/>
</dbReference>
<gene>
    <name evidence="6" type="ORF">BCR44DRAFT_1440416</name>
</gene>
<dbReference type="STRING" id="765915.A0A1Y2HEH4"/>
<feature type="region of interest" description="Disordered" evidence="4">
    <location>
        <begin position="1"/>
        <end position="43"/>
    </location>
</feature>
<evidence type="ECO:0000256" key="3">
    <source>
        <dbReference type="PROSITE-ProRule" id="PRU00221"/>
    </source>
</evidence>
<dbReference type="Pfam" id="PF23409">
    <property type="entry name" value="Beta-prop_EML"/>
    <property type="match status" value="1"/>
</dbReference>
<evidence type="ECO:0000313" key="7">
    <source>
        <dbReference type="Proteomes" id="UP000193411"/>
    </source>
</evidence>
<feature type="domain" description="EML-like first beta-propeller" evidence="5">
    <location>
        <begin position="95"/>
        <end position="342"/>
    </location>
</feature>
<evidence type="ECO:0000313" key="6">
    <source>
        <dbReference type="EMBL" id="ORZ32404.1"/>
    </source>
</evidence>
<evidence type="ECO:0000259" key="5">
    <source>
        <dbReference type="Pfam" id="PF23409"/>
    </source>
</evidence>
<evidence type="ECO:0000256" key="1">
    <source>
        <dbReference type="ARBA" id="ARBA00022574"/>
    </source>
</evidence>
<dbReference type="PANTHER" id="PTHR13720">
    <property type="entry name" value="WD-40 REPEAT PROTEIN"/>
    <property type="match status" value="1"/>
</dbReference>
<keyword evidence="2" id="KW-0677">Repeat</keyword>